<dbReference type="Gene3D" id="1.10.10.10">
    <property type="entry name" value="Winged helix-like DNA-binding domain superfamily/Winged helix DNA-binding domain"/>
    <property type="match status" value="1"/>
</dbReference>
<organism evidence="6 7">
    <name type="scientific">Roseospirillum parvum</name>
    <dbReference type="NCBI Taxonomy" id="83401"/>
    <lineage>
        <taxon>Bacteria</taxon>
        <taxon>Pseudomonadati</taxon>
        <taxon>Pseudomonadota</taxon>
        <taxon>Alphaproteobacteria</taxon>
        <taxon>Rhodospirillales</taxon>
        <taxon>Rhodospirillaceae</taxon>
        <taxon>Roseospirillum</taxon>
    </lineage>
</organism>
<dbReference type="InterPro" id="IPR036390">
    <property type="entry name" value="WH_DNA-bd_sf"/>
</dbReference>
<dbReference type="CDD" id="cd00038">
    <property type="entry name" value="CAP_ED"/>
    <property type="match status" value="1"/>
</dbReference>
<reference evidence="7" key="1">
    <citation type="submission" date="2016-10" db="EMBL/GenBank/DDBJ databases">
        <authorList>
            <person name="Varghese N."/>
            <person name="Submissions S."/>
        </authorList>
    </citation>
    <scope>NUCLEOTIDE SEQUENCE [LARGE SCALE GENOMIC DNA]</scope>
    <source>
        <strain evidence="7">930I</strain>
    </source>
</reference>
<evidence type="ECO:0000313" key="7">
    <source>
        <dbReference type="Proteomes" id="UP000217076"/>
    </source>
</evidence>
<accession>A0A1G8ATM2</accession>
<dbReference type="InterPro" id="IPR012318">
    <property type="entry name" value="HTH_CRP"/>
</dbReference>
<dbReference type="GO" id="GO:0005829">
    <property type="term" value="C:cytosol"/>
    <property type="evidence" value="ECO:0007669"/>
    <property type="project" value="TreeGrafter"/>
</dbReference>
<dbReference type="EMBL" id="FNCV01000005">
    <property type="protein sequence ID" value="SDH24194.1"/>
    <property type="molecule type" value="Genomic_DNA"/>
</dbReference>
<dbReference type="PROSITE" id="PS51063">
    <property type="entry name" value="HTH_CRP_2"/>
    <property type="match status" value="1"/>
</dbReference>
<dbReference type="RefSeq" id="WP_092618647.1">
    <property type="nucleotide sequence ID" value="NZ_FNCV01000005.1"/>
</dbReference>
<feature type="domain" description="Cyclic nucleotide-binding" evidence="4">
    <location>
        <begin position="12"/>
        <end position="132"/>
    </location>
</feature>
<dbReference type="PANTHER" id="PTHR24567">
    <property type="entry name" value="CRP FAMILY TRANSCRIPTIONAL REGULATORY PROTEIN"/>
    <property type="match status" value="1"/>
</dbReference>
<dbReference type="InterPro" id="IPR014710">
    <property type="entry name" value="RmlC-like_jellyroll"/>
</dbReference>
<evidence type="ECO:0000256" key="1">
    <source>
        <dbReference type="ARBA" id="ARBA00023015"/>
    </source>
</evidence>
<name>A0A1G8ATM2_9PROT</name>
<dbReference type="Pfam" id="PF13545">
    <property type="entry name" value="HTH_Crp_2"/>
    <property type="match status" value="1"/>
</dbReference>
<dbReference type="GO" id="GO:0003700">
    <property type="term" value="F:DNA-binding transcription factor activity"/>
    <property type="evidence" value="ECO:0007669"/>
    <property type="project" value="InterPro"/>
</dbReference>
<dbReference type="InterPro" id="IPR018490">
    <property type="entry name" value="cNMP-bd_dom_sf"/>
</dbReference>
<dbReference type="Gene3D" id="2.60.120.10">
    <property type="entry name" value="Jelly Rolls"/>
    <property type="match status" value="1"/>
</dbReference>
<sequence>MEATHSLSVIELLAGLPAPELNALEARCHWRDYKARQTICEKDDDSADLLFVVKGKVSITSYSITGKEIAFNEVETGGYFGELAMIDGRPRSATVSAASACRIAALPAAEVRQMIARHPDLAWAMLEKLARVIRATNERLVDFATLSAQQRVVAELLRLSRPDPGNLRILSIYPLPTQATLASRIGATRETVARVLSELTRGGLIHRHGRILYIDRPDRLKELKDRLGQPTDA</sequence>
<dbReference type="GO" id="GO:0016301">
    <property type="term" value="F:kinase activity"/>
    <property type="evidence" value="ECO:0007669"/>
    <property type="project" value="UniProtKB-KW"/>
</dbReference>
<dbReference type="OrthoDB" id="3182344at2"/>
<keyword evidence="1" id="KW-0805">Transcription regulation</keyword>
<keyword evidence="3" id="KW-0804">Transcription</keyword>
<dbReference type="PROSITE" id="PS00889">
    <property type="entry name" value="CNMP_BINDING_2"/>
    <property type="match status" value="1"/>
</dbReference>
<dbReference type="SUPFAM" id="SSF51206">
    <property type="entry name" value="cAMP-binding domain-like"/>
    <property type="match status" value="1"/>
</dbReference>
<dbReference type="InterPro" id="IPR050397">
    <property type="entry name" value="Env_Response_Regulators"/>
</dbReference>
<evidence type="ECO:0000256" key="3">
    <source>
        <dbReference type="ARBA" id="ARBA00023163"/>
    </source>
</evidence>
<keyword evidence="2" id="KW-0238">DNA-binding</keyword>
<dbReference type="Pfam" id="PF00027">
    <property type="entry name" value="cNMP_binding"/>
    <property type="match status" value="1"/>
</dbReference>
<keyword evidence="6" id="KW-0418">Kinase</keyword>
<keyword evidence="7" id="KW-1185">Reference proteome</keyword>
<dbReference type="InterPro" id="IPR000524">
    <property type="entry name" value="Tscrpt_reg_HTH_GntR"/>
</dbReference>
<dbReference type="PRINTS" id="PR00035">
    <property type="entry name" value="HTHGNTR"/>
</dbReference>
<dbReference type="InterPro" id="IPR036388">
    <property type="entry name" value="WH-like_DNA-bd_sf"/>
</dbReference>
<dbReference type="GO" id="GO:0003677">
    <property type="term" value="F:DNA binding"/>
    <property type="evidence" value="ECO:0007669"/>
    <property type="project" value="UniProtKB-KW"/>
</dbReference>
<proteinExistence type="predicted"/>
<evidence type="ECO:0000259" key="5">
    <source>
        <dbReference type="PROSITE" id="PS51063"/>
    </source>
</evidence>
<dbReference type="InterPro" id="IPR000595">
    <property type="entry name" value="cNMP-bd_dom"/>
</dbReference>
<dbReference type="Proteomes" id="UP000217076">
    <property type="component" value="Unassembled WGS sequence"/>
</dbReference>
<dbReference type="PROSITE" id="PS50042">
    <property type="entry name" value="CNMP_BINDING_3"/>
    <property type="match status" value="1"/>
</dbReference>
<dbReference type="SMART" id="SM00100">
    <property type="entry name" value="cNMP"/>
    <property type="match status" value="1"/>
</dbReference>
<dbReference type="AlphaFoldDB" id="A0A1G8ATM2"/>
<gene>
    <name evidence="6" type="ORF">SAMN05421742_105102</name>
</gene>
<evidence type="ECO:0000313" key="6">
    <source>
        <dbReference type="EMBL" id="SDH24194.1"/>
    </source>
</evidence>
<evidence type="ECO:0000256" key="2">
    <source>
        <dbReference type="ARBA" id="ARBA00023125"/>
    </source>
</evidence>
<dbReference type="SUPFAM" id="SSF46785">
    <property type="entry name" value="Winged helix' DNA-binding domain"/>
    <property type="match status" value="1"/>
</dbReference>
<evidence type="ECO:0000259" key="4">
    <source>
        <dbReference type="PROSITE" id="PS50042"/>
    </source>
</evidence>
<dbReference type="SMART" id="SM00419">
    <property type="entry name" value="HTH_CRP"/>
    <property type="match status" value="1"/>
</dbReference>
<keyword evidence="6" id="KW-0808">Transferase</keyword>
<dbReference type="InterPro" id="IPR018488">
    <property type="entry name" value="cNMP-bd_CS"/>
</dbReference>
<feature type="domain" description="HTH crp-type" evidence="5">
    <location>
        <begin position="146"/>
        <end position="218"/>
    </location>
</feature>
<dbReference type="PANTHER" id="PTHR24567:SF74">
    <property type="entry name" value="HTH-TYPE TRANSCRIPTIONAL REGULATOR ARCR"/>
    <property type="match status" value="1"/>
</dbReference>
<dbReference type="STRING" id="83401.SAMN05421742_105102"/>
<protein>
    <submittedName>
        <fullName evidence="6">cAMP-binding domain of CRP or a regulatory subunit of cAMP-dependent protein kinases</fullName>
    </submittedName>
</protein>